<dbReference type="InterPro" id="IPR025296">
    <property type="entry name" value="DUF4158"/>
</dbReference>
<dbReference type="InterPro" id="IPR002513">
    <property type="entry name" value="Tn3_Tnp_DDE_dom"/>
</dbReference>
<dbReference type="EMBL" id="PFPL01000061">
    <property type="protein sequence ID" value="PIZ95174.1"/>
    <property type="molecule type" value="Genomic_DNA"/>
</dbReference>
<dbReference type="GO" id="GO:0004803">
    <property type="term" value="F:transposase activity"/>
    <property type="evidence" value="ECO:0007669"/>
    <property type="project" value="InterPro"/>
</dbReference>
<comment type="similarity">
    <text evidence="1">Belongs to the transposase 7 family.</text>
</comment>
<evidence type="ECO:0000256" key="4">
    <source>
        <dbReference type="ARBA" id="ARBA00023172"/>
    </source>
</evidence>
<sequence length="988" mass="115151">MTDFNLKDFILTEDELHEIKTKKKESNQIAYAILFKAFKHYKKFPNKDDTLLEEILISIKSQLNITKKICIKWESRTIERFRGEVRQLFGYRVIEQADKDHLSAHMKHFIFPKGMNWEQIEEACLVYFEHFKIVPLSGSQQTRLLKSSYADFEADLFNQIAQSLSHETKCLLDKLLTEETQELATIKFFDFKNNKAYLNKASILHEIEKYKFLQSFGIPDITKEIGSEKLLQKYCDRILVESPSHIRAHSKAQRYAMLASFCIIKRQEILDTLADLVIKLINNLYKKAERHVDKYILSEVKRVDGKFDILLRLVVASLHNPLSTIKDRIYKEVPETLLQELFLDLQHRGDRWFKKAVTSKALSLFKYGNRNMIWSILNILPFNTDQEKYSDVLKALEWAKKPTDIKNKSIPFEHLFNSQWLSFIEVEQEDEVIKINENAYELAIFERLSKELTVKNIYIDNSYRYRDPKSDLPDDFNENRAHYFDLLNLPKNEIDFVNNLETELNNSLKELNDTILHNEKVKIEKRKNKGSIKLSPYTPQQEPSNLATLQKKISEHWGSTSLMDIMKETDLHINFTKHLKSVSSSERIKVDELKRRKLLCLYGLGTNTGLKRIASGQVNDTVSDLHYIKLRYIDKQNIRASITDIVNATIKIRDPKIWGKASTGCSCDSKKISVWDQNLLSEWHVRYGGKGVMVYWHVDRKSLVVYSQLKTCSSSEVGSMMKGVLEHDTIMEMDKLYTDTHGQSTVGFAFSHLLGFNLLPRLKNISRQKLYSPSKKESYENLNDIIASDTINWSKIKKYYSDIIQYVAALKNKCVDPSVLLKRLSYDNKDHPVFLALLEIGKAARTIFLCRYLKEEQLRIEIHESLNTVERVNSIMGFIFYGKQGEISTNNTDLQEIGLLSLHLLQACMVYINTLMIQEMLQTHDLNFTKEDLRALSPLIHFHITPYGSFMMDMNTRIPFKSIANENHYDKNTHPRSRKSKTVRQVAA</sequence>
<evidence type="ECO:0000259" key="6">
    <source>
        <dbReference type="Pfam" id="PF01526"/>
    </source>
</evidence>
<keyword evidence="3" id="KW-0238">DNA-binding</keyword>
<dbReference type="GO" id="GO:0006313">
    <property type="term" value="P:DNA transposition"/>
    <property type="evidence" value="ECO:0007669"/>
    <property type="project" value="InterPro"/>
</dbReference>
<evidence type="ECO:0000256" key="2">
    <source>
        <dbReference type="ARBA" id="ARBA00022578"/>
    </source>
</evidence>
<keyword evidence="2" id="KW-0815">Transposition</keyword>
<reference evidence="9" key="1">
    <citation type="submission" date="2017-09" db="EMBL/GenBank/DDBJ databases">
        <title>Depth-based differentiation of microbial function through sediment-hosted aquifers and enrichment of novel symbionts in the deep terrestrial subsurface.</title>
        <authorList>
            <person name="Probst A.J."/>
            <person name="Ladd B."/>
            <person name="Jarett J.K."/>
            <person name="Geller-Mcgrath D.E."/>
            <person name="Sieber C.M.K."/>
            <person name="Emerson J.B."/>
            <person name="Anantharaman K."/>
            <person name="Thomas B.C."/>
            <person name="Malmstrom R."/>
            <person name="Stieglmeier M."/>
            <person name="Klingl A."/>
            <person name="Woyke T."/>
            <person name="Ryan C.M."/>
            <person name="Banfield J.F."/>
        </authorList>
    </citation>
    <scope>NUCLEOTIDE SEQUENCE [LARGE SCALE GENOMIC DNA]</scope>
</reference>
<evidence type="ECO:0000259" key="7">
    <source>
        <dbReference type="Pfam" id="PF13700"/>
    </source>
</evidence>
<evidence type="ECO:0008006" key="10">
    <source>
        <dbReference type="Google" id="ProtNLM"/>
    </source>
</evidence>
<dbReference type="AlphaFoldDB" id="A0A2M7V8M4"/>
<evidence type="ECO:0000313" key="9">
    <source>
        <dbReference type="Proteomes" id="UP000231453"/>
    </source>
</evidence>
<evidence type="ECO:0000256" key="1">
    <source>
        <dbReference type="ARBA" id="ARBA00009402"/>
    </source>
</evidence>
<dbReference type="Pfam" id="PF13700">
    <property type="entry name" value="DUF4158"/>
    <property type="match status" value="1"/>
</dbReference>
<feature type="domain" description="Tn3 transposase DDE" evidence="6">
    <location>
        <begin position="564"/>
        <end position="950"/>
    </location>
</feature>
<accession>A0A2M7V8M4</accession>
<dbReference type="Pfam" id="PF01526">
    <property type="entry name" value="DDE_Tnp_Tn3"/>
    <property type="match status" value="1"/>
</dbReference>
<dbReference type="Proteomes" id="UP000231453">
    <property type="component" value="Unassembled WGS sequence"/>
</dbReference>
<organism evidence="8 9">
    <name type="scientific">Candidatus Magasanikbacteria bacterium CG_4_10_14_0_2_um_filter_33_14</name>
    <dbReference type="NCBI Taxonomy" id="1974636"/>
    <lineage>
        <taxon>Bacteria</taxon>
        <taxon>Candidatus Magasanikiibacteriota</taxon>
    </lineage>
</organism>
<evidence type="ECO:0000256" key="3">
    <source>
        <dbReference type="ARBA" id="ARBA00023125"/>
    </source>
</evidence>
<comment type="caution">
    <text evidence="8">The sequence shown here is derived from an EMBL/GenBank/DDBJ whole genome shotgun (WGS) entry which is preliminary data.</text>
</comment>
<protein>
    <recommendedName>
        <fullName evidence="10">Tn3 family transposase</fullName>
    </recommendedName>
</protein>
<dbReference type="InterPro" id="IPR047653">
    <property type="entry name" value="Tn3-like_transpos"/>
</dbReference>
<feature type="region of interest" description="Disordered" evidence="5">
    <location>
        <begin position="966"/>
        <end position="988"/>
    </location>
</feature>
<keyword evidence="4" id="KW-0233">DNA recombination</keyword>
<proteinExistence type="inferred from homology"/>
<dbReference type="GO" id="GO:0003677">
    <property type="term" value="F:DNA binding"/>
    <property type="evidence" value="ECO:0007669"/>
    <property type="project" value="UniProtKB-KW"/>
</dbReference>
<evidence type="ECO:0000313" key="8">
    <source>
        <dbReference type="EMBL" id="PIZ95174.1"/>
    </source>
</evidence>
<dbReference type="NCBIfam" id="NF033527">
    <property type="entry name" value="transpos_Tn3"/>
    <property type="match status" value="1"/>
</dbReference>
<gene>
    <name evidence="8" type="ORF">COX80_04945</name>
</gene>
<name>A0A2M7V8M4_9BACT</name>
<feature type="domain" description="DUF4158" evidence="7">
    <location>
        <begin position="8"/>
        <end position="107"/>
    </location>
</feature>
<evidence type="ECO:0000256" key="5">
    <source>
        <dbReference type="SAM" id="MobiDB-lite"/>
    </source>
</evidence>